<dbReference type="EMBL" id="KZ805373">
    <property type="protein sequence ID" value="PVI00485.1"/>
    <property type="molecule type" value="Genomic_DNA"/>
</dbReference>
<evidence type="ECO:0000256" key="1">
    <source>
        <dbReference type="ARBA" id="ARBA00008861"/>
    </source>
</evidence>
<evidence type="ECO:0000313" key="6">
    <source>
        <dbReference type="Proteomes" id="UP000244855"/>
    </source>
</evidence>
<dbReference type="CDD" id="cd06661">
    <property type="entry name" value="GGCT_like"/>
    <property type="match status" value="1"/>
</dbReference>
<keyword evidence="2" id="KW-0808">Transferase</keyword>
<sequence>MSTTTTHSAFFYGTLMSPEVLQRAIQTSNPTHTATPAILPSHTRHRVKSALYPAIVPASPEHSVRGTLISNLTDADMCRLDAFEGDEYERRKVHVRVVQTSPSESDENHREGVEKEVEAETYIWIAGLDQLEDGEWDFDQFVNENQDTFLLGEGLAEG</sequence>
<keyword evidence="6" id="KW-1185">Reference proteome</keyword>
<dbReference type="SUPFAM" id="SSF110857">
    <property type="entry name" value="Gamma-glutamyl cyclotransferase-like"/>
    <property type="match status" value="1"/>
</dbReference>
<name>A0A2V1DTD5_9PLEO</name>
<dbReference type="Gene3D" id="3.10.490.10">
    <property type="entry name" value="Gamma-glutamyl cyclotransferase-like"/>
    <property type="match status" value="1"/>
</dbReference>
<proteinExistence type="inferred from homology"/>
<dbReference type="InterPro" id="IPR013024">
    <property type="entry name" value="GGCT-like"/>
</dbReference>
<dbReference type="PANTHER" id="PTHR31544">
    <property type="entry name" value="AIG2-LIKE PROTEIN D"/>
    <property type="match status" value="1"/>
</dbReference>
<dbReference type="GO" id="GO:0016740">
    <property type="term" value="F:transferase activity"/>
    <property type="evidence" value="ECO:0007669"/>
    <property type="project" value="UniProtKB-KW"/>
</dbReference>
<dbReference type="InterPro" id="IPR045038">
    <property type="entry name" value="AIG2-like"/>
</dbReference>
<gene>
    <name evidence="5" type="ORF">DM02DRAFT_592835</name>
</gene>
<protein>
    <recommendedName>
        <fullName evidence="3">Putative gamma-glutamylcyclotransferase</fullName>
    </recommendedName>
</protein>
<evidence type="ECO:0000313" key="5">
    <source>
        <dbReference type="EMBL" id="PVI00485.1"/>
    </source>
</evidence>
<dbReference type="Pfam" id="PF06094">
    <property type="entry name" value="GGACT"/>
    <property type="match status" value="1"/>
</dbReference>
<evidence type="ECO:0000259" key="4">
    <source>
        <dbReference type="Pfam" id="PF06094"/>
    </source>
</evidence>
<organism evidence="5 6">
    <name type="scientific">Periconia macrospinosa</name>
    <dbReference type="NCBI Taxonomy" id="97972"/>
    <lineage>
        <taxon>Eukaryota</taxon>
        <taxon>Fungi</taxon>
        <taxon>Dikarya</taxon>
        <taxon>Ascomycota</taxon>
        <taxon>Pezizomycotina</taxon>
        <taxon>Dothideomycetes</taxon>
        <taxon>Pleosporomycetidae</taxon>
        <taxon>Pleosporales</taxon>
        <taxon>Massarineae</taxon>
        <taxon>Periconiaceae</taxon>
        <taxon>Periconia</taxon>
    </lineage>
</organism>
<dbReference type="Proteomes" id="UP000244855">
    <property type="component" value="Unassembled WGS sequence"/>
</dbReference>
<accession>A0A2V1DTD5</accession>
<evidence type="ECO:0000256" key="3">
    <source>
        <dbReference type="ARBA" id="ARBA00030602"/>
    </source>
</evidence>
<dbReference type="OrthoDB" id="1044435at2759"/>
<reference evidence="5 6" key="1">
    <citation type="journal article" date="2018" name="Sci. Rep.">
        <title>Comparative genomics provides insights into the lifestyle and reveals functional heterogeneity of dark septate endophytic fungi.</title>
        <authorList>
            <person name="Knapp D.G."/>
            <person name="Nemeth J.B."/>
            <person name="Barry K."/>
            <person name="Hainaut M."/>
            <person name="Henrissat B."/>
            <person name="Johnson J."/>
            <person name="Kuo A."/>
            <person name="Lim J.H.P."/>
            <person name="Lipzen A."/>
            <person name="Nolan M."/>
            <person name="Ohm R.A."/>
            <person name="Tamas L."/>
            <person name="Grigoriev I.V."/>
            <person name="Spatafora J.W."/>
            <person name="Nagy L.G."/>
            <person name="Kovacs G.M."/>
        </authorList>
    </citation>
    <scope>NUCLEOTIDE SEQUENCE [LARGE SCALE GENOMIC DNA]</scope>
    <source>
        <strain evidence="5 6">DSE2036</strain>
    </source>
</reference>
<comment type="similarity">
    <text evidence="1">Belongs to the gamma-glutamylcyclotransferase family.</text>
</comment>
<dbReference type="AlphaFoldDB" id="A0A2V1DTD5"/>
<dbReference type="InterPro" id="IPR036568">
    <property type="entry name" value="GGCT-like_sf"/>
</dbReference>
<feature type="domain" description="Gamma-glutamylcyclotransferase AIG2-like" evidence="4">
    <location>
        <begin position="10"/>
        <end position="137"/>
    </location>
</feature>
<evidence type="ECO:0000256" key="2">
    <source>
        <dbReference type="ARBA" id="ARBA00022679"/>
    </source>
</evidence>
<dbReference type="PANTHER" id="PTHR31544:SF2">
    <property type="entry name" value="AIG2-LIKE PROTEIN D"/>
    <property type="match status" value="1"/>
</dbReference>
<dbReference type="InterPro" id="IPR009288">
    <property type="entry name" value="AIG2-like_dom"/>
</dbReference>